<dbReference type="AlphaFoldDB" id="A0A7X2N055"/>
<dbReference type="RefSeq" id="WP_154532226.1">
    <property type="nucleotide sequence ID" value="NZ_JAQXTV010000244.1"/>
</dbReference>
<accession>A0A7X2N055</accession>
<name>A0A7X2N055_9CLOT</name>
<reference evidence="1 2" key="1">
    <citation type="submission" date="2019-08" db="EMBL/GenBank/DDBJ databases">
        <title>In-depth cultivation of the pig gut microbiome towards novel bacterial diversity and tailored functional studies.</title>
        <authorList>
            <person name="Wylensek D."/>
            <person name="Hitch T.C.A."/>
            <person name="Clavel T."/>
        </authorList>
    </citation>
    <scope>NUCLEOTIDE SEQUENCE [LARGE SCALE GENOMIC DNA]</scope>
    <source>
        <strain evidence="1 2">WCA-383-APC-5B</strain>
    </source>
</reference>
<sequence length="74" mass="8434">MAYYKSIIINFVGGHVLKFSNQSVANNTISNIQYENLKSWLDSGGEVHKVSTMNGDDFVLYKRNICFSQIIEKN</sequence>
<organism evidence="1 2">
    <name type="scientific">Inconstantimicrobium porci</name>
    <dbReference type="NCBI Taxonomy" id="2652291"/>
    <lineage>
        <taxon>Bacteria</taxon>
        <taxon>Bacillati</taxon>
        <taxon>Bacillota</taxon>
        <taxon>Clostridia</taxon>
        <taxon>Eubacteriales</taxon>
        <taxon>Clostridiaceae</taxon>
        <taxon>Inconstantimicrobium</taxon>
    </lineage>
</organism>
<evidence type="ECO:0000313" key="2">
    <source>
        <dbReference type="Proteomes" id="UP000460287"/>
    </source>
</evidence>
<dbReference type="Proteomes" id="UP000460287">
    <property type="component" value="Unassembled WGS sequence"/>
</dbReference>
<protein>
    <submittedName>
        <fullName evidence="1">Uncharacterized protein</fullName>
    </submittedName>
</protein>
<gene>
    <name evidence="1" type="ORF">FYJ33_13250</name>
</gene>
<evidence type="ECO:0000313" key="1">
    <source>
        <dbReference type="EMBL" id="MSR92331.1"/>
    </source>
</evidence>
<dbReference type="EMBL" id="VULX01000028">
    <property type="protein sequence ID" value="MSR92331.1"/>
    <property type="molecule type" value="Genomic_DNA"/>
</dbReference>
<keyword evidence="2" id="KW-1185">Reference proteome</keyword>
<proteinExistence type="predicted"/>
<comment type="caution">
    <text evidence="1">The sequence shown here is derived from an EMBL/GenBank/DDBJ whole genome shotgun (WGS) entry which is preliminary data.</text>
</comment>